<dbReference type="InterPro" id="IPR036291">
    <property type="entry name" value="NAD(P)-bd_dom_sf"/>
</dbReference>
<reference evidence="4" key="1">
    <citation type="submission" date="2021-04" db="EMBL/GenBank/DDBJ databases">
        <title>Biosynthetic gene clusters of Dactylosporangioum roseum.</title>
        <authorList>
            <person name="Hartkoorn R.C."/>
            <person name="Beaudoing E."/>
            <person name="Hot D."/>
            <person name="Moureu S."/>
        </authorList>
    </citation>
    <scope>NUCLEOTIDE SEQUENCE</scope>
    <source>
        <strain evidence="4">NRRL B-16295</strain>
    </source>
</reference>
<evidence type="ECO:0000313" key="5">
    <source>
        <dbReference type="Proteomes" id="UP001058271"/>
    </source>
</evidence>
<dbReference type="SUPFAM" id="SSF51735">
    <property type="entry name" value="NAD(P)-binding Rossmann-fold domains"/>
    <property type="match status" value="1"/>
</dbReference>
<feature type="domain" description="ATP-grasp" evidence="2">
    <location>
        <begin position="656"/>
        <end position="694"/>
    </location>
</feature>
<evidence type="ECO:0000259" key="3">
    <source>
        <dbReference type="PROSITE" id="PS51186"/>
    </source>
</evidence>
<dbReference type="PANTHER" id="PTHR42793:SF1">
    <property type="entry name" value="PEPTIDYL-LYSINE N-ACETYLTRANSFERASE PATZ"/>
    <property type="match status" value="1"/>
</dbReference>
<dbReference type="Pfam" id="PF00583">
    <property type="entry name" value="Acetyltransf_1"/>
    <property type="match status" value="1"/>
</dbReference>
<dbReference type="SUPFAM" id="SSF55729">
    <property type="entry name" value="Acyl-CoA N-acyltransferases (Nat)"/>
    <property type="match status" value="1"/>
</dbReference>
<dbReference type="PANTHER" id="PTHR42793">
    <property type="entry name" value="COA BINDING DOMAIN CONTAINING PROTEIN"/>
    <property type="match status" value="1"/>
</dbReference>
<gene>
    <name evidence="4" type="ORF">Drose_23270</name>
</gene>
<dbReference type="SMART" id="SM00881">
    <property type="entry name" value="CoA_binding"/>
    <property type="match status" value="1"/>
</dbReference>
<dbReference type="Pfam" id="PF13549">
    <property type="entry name" value="ATP-grasp_5"/>
    <property type="match status" value="1"/>
</dbReference>
<keyword evidence="4" id="KW-0012">Acyltransferase</keyword>
<name>A0ABY5ZHX3_9ACTN</name>
<dbReference type="InterPro" id="IPR000182">
    <property type="entry name" value="GNAT_dom"/>
</dbReference>
<dbReference type="InterPro" id="IPR013815">
    <property type="entry name" value="ATP_grasp_subdomain_1"/>
</dbReference>
<feature type="domain" description="N-acetyltransferase" evidence="3">
    <location>
        <begin position="6"/>
        <end position="164"/>
    </location>
</feature>
<dbReference type="Pfam" id="PF13607">
    <property type="entry name" value="Succ_CoA_lig"/>
    <property type="match status" value="1"/>
</dbReference>
<dbReference type="GO" id="GO:0016746">
    <property type="term" value="F:acyltransferase activity"/>
    <property type="evidence" value="ECO:0007669"/>
    <property type="project" value="UniProtKB-KW"/>
</dbReference>
<dbReference type="Gene3D" id="3.40.50.720">
    <property type="entry name" value="NAD(P)-binding Rossmann-like Domain"/>
    <property type="match status" value="1"/>
</dbReference>
<dbReference type="Pfam" id="PF13380">
    <property type="entry name" value="CoA_binding_2"/>
    <property type="match status" value="1"/>
</dbReference>
<keyword evidence="1" id="KW-0547">Nucleotide-binding</keyword>
<accession>A0ABY5ZHX3</accession>
<dbReference type="Gene3D" id="3.40.630.30">
    <property type="match status" value="1"/>
</dbReference>
<proteinExistence type="predicted"/>
<dbReference type="Gene3D" id="3.30.1490.20">
    <property type="entry name" value="ATP-grasp fold, A domain"/>
    <property type="match status" value="1"/>
</dbReference>
<dbReference type="SUPFAM" id="SSF52210">
    <property type="entry name" value="Succinyl-CoA synthetase domains"/>
    <property type="match status" value="2"/>
</dbReference>
<keyword evidence="1" id="KW-0067">ATP-binding</keyword>
<dbReference type="InterPro" id="IPR016102">
    <property type="entry name" value="Succinyl-CoA_synth-like"/>
</dbReference>
<dbReference type="InterPro" id="IPR032875">
    <property type="entry name" value="Succ_CoA_lig_flav_dom"/>
</dbReference>
<dbReference type="EC" id="2.3.1.-" evidence="4"/>
<dbReference type="Proteomes" id="UP001058271">
    <property type="component" value="Chromosome"/>
</dbReference>
<keyword evidence="4" id="KW-0808">Transferase</keyword>
<dbReference type="SUPFAM" id="SSF56059">
    <property type="entry name" value="Glutathione synthetase ATP-binding domain-like"/>
    <property type="match status" value="1"/>
</dbReference>
<dbReference type="PROSITE" id="PS50975">
    <property type="entry name" value="ATP_GRASP"/>
    <property type="match status" value="1"/>
</dbReference>
<dbReference type="InterPro" id="IPR003781">
    <property type="entry name" value="CoA-bd"/>
</dbReference>
<sequence>MDGRVVRVRTILLEDAPALLALHRRLSPDSRYLRFFSAGAALEAEVRRLARPSGPDHVSLLVEEGDDVLAAGSYERVDATHADFALVVDDDHHGEGLGTLLLEHLAAAARRAGITELIGDVLANNAAMLRVSGDLAPGVARRLGSDSGTVQVRVPTLPDEAALAAVGVRDRTAAHHSLRPLLTPASVAVIGAGRRPGGIGHEVLAALRAGGYTGALYAVNPHAQEVCGLVAHPTVAATGAAVDLAVVAVPAAAVPDVVRQCCAAGVRAAVILSAGVDPLTQSEIVRHARRHGMRIVGPNCLGVVNTDPAVRLTATFAAAPPVAGGLAVASQSGAVGVAILDAAARCGIGISGFVSLGNKADVSGNDLLAYWYDDPATRAVALYLESFGNPRRFAWVARAIARRKPVLAVKSGRSEGGQRAGASHTAAAAATDSTVAALFEQAGVIRTDTLGELLDTVRVLVDQPLAAGHRLAVVGNAGGLNALAADAAETAALTVPALSPACVERLGVSGTAAANPVDLGAEATPEALAGAIRAVARSGEADLLLVTFVSTRTNDCGATLAAVGAAVDDCPQLPVAVVVVGAADAPGSLGARRVPVFDLPEPAVLAMGRAARYAAWRREPVGDRPALRDVDHGTARGIVQRALAAGGGWQPADVARSLLACYGVPVVDTRTAADADEAVRLADAISYPVAVKAAAPEVVHKSDIGAVWLGLADGAAVRRAYRAIGMAVGAARPAVTVQPMADPGVELVAGVAHDPLFGSLVMVGLGGVHTDLLGDRTLRLLPLTDHDASAMWRGLRGAPLLTGYRGAPPADTAALEDLLLRLGRLAEDFPEVAELDLNPVLAGPDGCAAVDVKLRLAPVGSEPDPYLRHLLRQTAGTP</sequence>
<evidence type="ECO:0000259" key="2">
    <source>
        <dbReference type="PROSITE" id="PS50975"/>
    </source>
</evidence>
<dbReference type="InterPro" id="IPR016181">
    <property type="entry name" value="Acyl_CoA_acyltransferase"/>
</dbReference>
<keyword evidence="5" id="KW-1185">Reference proteome</keyword>
<dbReference type="PROSITE" id="PS51186">
    <property type="entry name" value="GNAT"/>
    <property type="match status" value="1"/>
</dbReference>
<dbReference type="Gene3D" id="3.30.470.20">
    <property type="entry name" value="ATP-grasp fold, B domain"/>
    <property type="match status" value="1"/>
</dbReference>
<evidence type="ECO:0000256" key="1">
    <source>
        <dbReference type="PROSITE-ProRule" id="PRU00409"/>
    </source>
</evidence>
<organism evidence="4 5">
    <name type="scientific">Dactylosporangium roseum</name>
    <dbReference type="NCBI Taxonomy" id="47989"/>
    <lineage>
        <taxon>Bacteria</taxon>
        <taxon>Bacillati</taxon>
        <taxon>Actinomycetota</taxon>
        <taxon>Actinomycetes</taxon>
        <taxon>Micromonosporales</taxon>
        <taxon>Micromonosporaceae</taxon>
        <taxon>Dactylosporangium</taxon>
    </lineage>
</organism>
<evidence type="ECO:0000313" key="4">
    <source>
        <dbReference type="EMBL" id="UWZ40543.1"/>
    </source>
</evidence>
<dbReference type="Gene3D" id="3.40.50.261">
    <property type="entry name" value="Succinyl-CoA synthetase domains"/>
    <property type="match status" value="2"/>
</dbReference>
<dbReference type="EMBL" id="CP073721">
    <property type="protein sequence ID" value="UWZ40543.1"/>
    <property type="molecule type" value="Genomic_DNA"/>
</dbReference>
<protein>
    <submittedName>
        <fullName evidence="4">GNAT family N-acetyltransferase</fullName>
        <ecNumber evidence="4">2.3.1.-</ecNumber>
    </submittedName>
</protein>
<dbReference type="InterPro" id="IPR011761">
    <property type="entry name" value="ATP-grasp"/>
</dbReference>